<evidence type="ECO:0000256" key="3">
    <source>
        <dbReference type="ARBA" id="ARBA00022448"/>
    </source>
</evidence>
<dbReference type="GO" id="GO:0016020">
    <property type="term" value="C:membrane"/>
    <property type="evidence" value="ECO:0007669"/>
    <property type="project" value="UniProtKB-SubCell"/>
</dbReference>
<dbReference type="Gene3D" id="1.50.40.10">
    <property type="entry name" value="Mitochondrial carrier domain"/>
    <property type="match status" value="1"/>
</dbReference>
<name>A0A167V6Y9_9EURO</name>
<evidence type="ECO:0000256" key="9">
    <source>
        <dbReference type="PROSITE-ProRule" id="PRU00282"/>
    </source>
</evidence>
<evidence type="ECO:0000256" key="5">
    <source>
        <dbReference type="ARBA" id="ARBA00022737"/>
    </source>
</evidence>
<dbReference type="PROSITE" id="PS50920">
    <property type="entry name" value="SOLCAR"/>
    <property type="match status" value="3"/>
</dbReference>
<sequence length="266" mass="29089">MSFQVRLQTRGPGDPSGMLRTMVHIVKNHGVLALYSGLSASLLRQLTYSTARFGVYEDLKDRLKSPDPSAPPPSALALLGIASISGLVGGVVGNPADVVNVRMQRDAGLPAAQRRNYKHAFDGLYRMCREEGAKSLFKGVYPNSARAVLMTSSQLASYDAFKQMLLLRVGLEDNLPTHFLSSLAAGFVATTVCSPADVIKTRVMSAHPGEPGHGIMATVKHLFAQDGVRWVFRGWVPSFVRLGPHTIAMFLFLEQHRRIYRLIVGE</sequence>
<dbReference type="PANTHER" id="PTHR45618">
    <property type="entry name" value="MITOCHONDRIAL DICARBOXYLATE CARRIER-RELATED"/>
    <property type="match status" value="1"/>
</dbReference>
<keyword evidence="6" id="KW-0496">Mitochondrion</keyword>
<evidence type="ECO:0000256" key="10">
    <source>
        <dbReference type="RuleBase" id="RU000488"/>
    </source>
</evidence>
<evidence type="ECO:0000256" key="8">
    <source>
        <dbReference type="ARBA" id="ARBA00023136"/>
    </source>
</evidence>
<evidence type="ECO:0000256" key="4">
    <source>
        <dbReference type="ARBA" id="ARBA00022692"/>
    </source>
</evidence>
<dbReference type="FunFam" id="1.50.40.10:FF:000107">
    <property type="entry name" value="Mitochondrial dicarboxylate carrier"/>
    <property type="match status" value="1"/>
</dbReference>
<evidence type="ECO:0000313" key="12">
    <source>
        <dbReference type="Proteomes" id="UP000242877"/>
    </source>
</evidence>
<feature type="repeat" description="Solcar" evidence="9">
    <location>
        <begin position="173"/>
        <end position="259"/>
    </location>
</feature>
<dbReference type="AlphaFoldDB" id="A0A167V6Y9"/>
<keyword evidence="6" id="KW-0999">Mitochondrion inner membrane</keyword>
<organism evidence="11 12">
    <name type="scientific">Ascosphaera apis ARSEF 7405</name>
    <dbReference type="NCBI Taxonomy" id="392613"/>
    <lineage>
        <taxon>Eukaryota</taxon>
        <taxon>Fungi</taxon>
        <taxon>Dikarya</taxon>
        <taxon>Ascomycota</taxon>
        <taxon>Pezizomycotina</taxon>
        <taxon>Eurotiomycetes</taxon>
        <taxon>Eurotiomycetidae</taxon>
        <taxon>Onygenales</taxon>
        <taxon>Ascosphaeraceae</taxon>
        <taxon>Ascosphaera</taxon>
    </lineage>
</organism>
<proteinExistence type="inferred from homology"/>
<comment type="caution">
    <text evidence="11">The sequence shown here is derived from an EMBL/GenBank/DDBJ whole genome shotgun (WGS) entry which is preliminary data.</text>
</comment>
<keyword evidence="12" id="KW-1185">Reference proteome</keyword>
<dbReference type="Proteomes" id="UP000242877">
    <property type="component" value="Unassembled WGS sequence"/>
</dbReference>
<dbReference type="OrthoDB" id="448427at2759"/>
<keyword evidence="7" id="KW-1133">Transmembrane helix</keyword>
<accession>A0A167V6Y9</accession>
<keyword evidence="4 9" id="KW-0812">Transmembrane</keyword>
<evidence type="ECO:0000313" key="11">
    <source>
        <dbReference type="EMBL" id="KZZ87134.1"/>
    </source>
</evidence>
<comment type="similarity">
    <text evidence="2 10">Belongs to the mitochondrial carrier (TC 2.A.29) family.</text>
</comment>
<feature type="repeat" description="Solcar" evidence="9">
    <location>
        <begin position="73"/>
        <end position="164"/>
    </location>
</feature>
<keyword evidence="8 9" id="KW-0472">Membrane</keyword>
<reference evidence="11 12" key="1">
    <citation type="journal article" date="2016" name="Genome Biol. Evol.">
        <title>Divergent and convergent evolution of fungal pathogenicity.</title>
        <authorList>
            <person name="Shang Y."/>
            <person name="Xiao G."/>
            <person name="Zheng P."/>
            <person name="Cen K."/>
            <person name="Zhan S."/>
            <person name="Wang C."/>
        </authorList>
    </citation>
    <scope>NUCLEOTIDE SEQUENCE [LARGE SCALE GENOMIC DNA]</scope>
    <source>
        <strain evidence="11 12">ARSEF 7405</strain>
    </source>
</reference>
<dbReference type="InterPro" id="IPR018108">
    <property type="entry name" value="MCP_transmembrane"/>
</dbReference>
<dbReference type="InterPro" id="IPR050391">
    <property type="entry name" value="Mito_Metabolite_Transporter"/>
</dbReference>
<keyword evidence="5" id="KW-0677">Repeat</keyword>
<gene>
    <name evidence="11" type="ORF">AAP_05889</name>
</gene>
<dbReference type="SUPFAM" id="SSF103506">
    <property type="entry name" value="Mitochondrial carrier"/>
    <property type="match status" value="1"/>
</dbReference>
<comment type="subcellular location">
    <subcellularLocation>
        <location evidence="1">Membrane</location>
        <topology evidence="1">Multi-pass membrane protein</topology>
    </subcellularLocation>
</comment>
<dbReference type="Pfam" id="PF00153">
    <property type="entry name" value="Mito_carr"/>
    <property type="match status" value="3"/>
</dbReference>
<dbReference type="InterPro" id="IPR023395">
    <property type="entry name" value="MCP_dom_sf"/>
</dbReference>
<dbReference type="VEuPathDB" id="FungiDB:AAP_05889"/>
<dbReference type="EMBL" id="AZGZ01000038">
    <property type="protein sequence ID" value="KZZ87134.1"/>
    <property type="molecule type" value="Genomic_DNA"/>
</dbReference>
<feature type="repeat" description="Solcar" evidence="9">
    <location>
        <begin position="1"/>
        <end position="62"/>
    </location>
</feature>
<evidence type="ECO:0000256" key="6">
    <source>
        <dbReference type="ARBA" id="ARBA00022792"/>
    </source>
</evidence>
<evidence type="ECO:0000256" key="2">
    <source>
        <dbReference type="ARBA" id="ARBA00006375"/>
    </source>
</evidence>
<evidence type="ECO:0000256" key="7">
    <source>
        <dbReference type="ARBA" id="ARBA00022989"/>
    </source>
</evidence>
<protein>
    <submittedName>
        <fullName evidence="11">Mitochondrial carrier domain protein</fullName>
    </submittedName>
</protein>
<evidence type="ECO:0000256" key="1">
    <source>
        <dbReference type="ARBA" id="ARBA00004141"/>
    </source>
</evidence>
<keyword evidence="3 10" id="KW-0813">Transport</keyword>